<evidence type="ECO:0000313" key="7">
    <source>
        <dbReference type="EMBL" id="SKB64655.1"/>
    </source>
</evidence>
<organism evidence="7 8">
    <name type="scientific">Sphingobacterium nematocida</name>
    <dbReference type="NCBI Taxonomy" id="1513896"/>
    <lineage>
        <taxon>Bacteria</taxon>
        <taxon>Pseudomonadati</taxon>
        <taxon>Bacteroidota</taxon>
        <taxon>Sphingobacteriia</taxon>
        <taxon>Sphingobacteriales</taxon>
        <taxon>Sphingobacteriaceae</taxon>
        <taxon>Sphingobacterium</taxon>
    </lineage>
</organism>
<proteinExistence type="inferred from homology"/>
<dbReference type="Proteomes" id="UP000190150">
    <property type="component" value="Unassembled WGS sequence"/>
</dbReference>
<dbReference type="Gene3D" id="1.25.40.390">
    <property type="match status" value="1"/>
</dbReference>
<reference evidence="8" key="1">
    <citation type="submission" date="2017-02" db="EMBL/GenBank/DDBJ databases">
        <authorList>
            <person name="Varghese N."/>
            <person name="Submissions S."/>
        </authorList>
    </citation>
    <scope>NUCLEOTIDE SEQUENCE [LARGE SCALE GENOMIC DNA]</scope>
    <source>
        <strain evidence="8">DSM 24091</strain>
    </source>
</reference>
<dbReference type="EMBL" id="FUZF01000005">
    <property type="protein sequence ID" value="SKB64655.1"/>
    <property type="molecule type" value="Genomic_DNA"/>
</dbReference>
<dbReference type="InterPro" id="IPR011990">
    <property type="entry name" value="TPR-like_helical_dom_sf"/>
</dbReference>
<evidence type="ECO:0000313" key="8">
    <source>
        <dbReference type="Proteomes" id="UP000190150"/>
    </source>
</evidence>
<dbReference type="STRING" id="1513896.SAMN05660841_01677"/>
<dbReference type="OrthoDB" id="9783641at2"/>
<dbReference type="Pfam" id="PF07980">
    <property type="entry name" value="SusD_RagB"/>
    <property type="match status" value="1"/>
</dbReference>
<keyword evidence="8" id="KW-1185">Reference proteome</keyword>
<dbReference type="RefSeq" id="WP_079642631.1">
    <property type="nucleotide sequence ID" value="NZ_FUZF01000005.1"/>
</dbReference>
<protein>
    <submittedName>
        <fullName evidence="7">SusD family protein</fullName>
    </submittedName>
</protein>
<evidence type="ECO:0000256" key="3">
    <source>
        <dbReference type="ARBA" id="ARBA00022729"/>
    </source>
</evidence>
<dbReference type="GO" id="GO:0009279">
    <property type="term" value="C:cell outer membrane"/>
    <property type="evidence" value="ECO:0007669"/>
    <property type="project" value="UniProtKB-SubCell"/>
</dbReference>
<dbReference type="SUPFAM" id="SSF48452">
    <property type="entry name" value="TPR-like"/>
    <property type="match status" value="1"/>
</dbReference>
<dbReference type="PROSITE" id="PS51257">
    <property type="entry name" value="PROKAR_LIPOPROTEIN"/>
    <property type="match status" value="1"/>
</dbReference>
<gene>
    <name evidence="7" type="ORF">SAMN05660841_01677</name>
</gene>
<keyword evidence="5" id="KW-0998">Cell outer membrane</keyword>
<dbReference type="InterPro" id="IPR012944">
    <property type="entry name" value="SusD_RagB_dom"/>
</dbReference>
<sequence>MKSYIPTYFKISALTCSLLLGGCNLDEKHFSSVTPDTFFTSKESTYAVLARPFTHWRWFIGGDRWYLQELTTDAMTCPQRAEDWYNGGEYFRLQYHTWNPDDRFVENTYNGVGGGIARTMSAKEDLEGLDYSTVGMTAQDKADQVQQLEALIAWFYMRGLDFFGGMPIYTSTQDELKPRASDQETFDHIEALLKNAIPNLKKKAQIGGAEDGYIRQAAAAAMLAELYFNAEAYTGKNRFADCAAICEDLINGVYGTYDLDKTWWGPHGFDNDRSTEVIWAAPSKGGGSTETAWNWYWRYFYHQESGKYFGGVAGNGAPYNGFMLSPSRKPTGEVYTEFKLGNTYEKFHDKDLRKKPFVYRGGKNYEGMFLVGTQTNPITGESTRGTKAYQGQILNFVDVVAPFRELNSKYGGDISKLPSNIQVGEENSGVRLVKVPQPNLADQAFQFDPDCPVIRLTEVYYMLAECKLRAGDTKGGADLINVVRKRNFANGIDPDPVTASNLDKYRMLDEWLIEFLGEGRRRTDLIRWGAFTGEKWWDHEPTDATKNRFPIPYSAISANKLLAPNPGYGSQGK</sequence>
<keyword evidence="3" id="KW-0732">Signal</keyword>
<evidence type="ECO:0000256" key="1">
    <source>
        <dbReference type="ARBA" id="ARBA00004442"/>
    </source>
</evidence>
<evidence type="ECO:0000256" key="5">
    <source>
        <dbReference type="ARBA" id="ARBA00023237"/>
    </source>
</evidence>
<keyword evidence="4" id="KW-0472">Membrane</keyword>
<dbReference type="AlphaFoldDB" id="A0A1T5CYT5"/>
<evidence type="ECO:0000256" key="4">
    <source>
        <dbReference type="ARBA" id="ARBA00023136"/>
    </source>
</evidence>
<evidence type="ECO:0000256" key="2">
    <source>
        <dbReference type="ARBA" id="ARBA00006275"/>
    </source>
</evidence>
<feature type="domain" description="RagB/SusD" evidence="6">
    <location>
        <begin position="275"/>
        <end position="568"/>
    </location>
</feature>
<comment type="similarity">
    <text evidence="2">Belongs to the SusD family.</text>
</comment>
<name>A0A1T5CYT5_9SPHI</name>
<accession>A0A1T5CYT5</accession>
<evidence type="ECO:0000259" key="6">
    <source>
        <dbReference type="Pfam" id="PF07980"/>
    </source>
</evidence>
<comment type="subcellular location">
    <subcellularLocation>
        <location evidence="1">Cell outer membrane</location>
    </subcellularLocation>
</comment>